<evidence type="ECO:0000313" key="3">
    <source>
        <dbReference type="Proteomes" id="UP000008068"/>
    </source>
</evidence>
<dbReference type="HOGENOM" id="CLU_1817451_0_0_1"/>
<dbReference type="Proteomes" id="UP000008068">
    <property type="component" value="Unassembled WGS sequence"/>
</dbReference>
<feature type="signal peptide" evidence="1">
    <location>
        <begin position="1"/>
        <end position="16"/>
    </location>
</feature>
<accession>G0M6X2</accession>
<dbReference type="AlphaFoldDB" id="G0M6X2"/>
<keyword evidence="3" id="KW-1185">Reference proteome</keyword>
<protein>
    <recommendedName>
        <fullName evidence="4">DUF38 domain-containing protein</fullName>
    </recommendedName>
</protein>
<organism evidence="3">
    <name type="scientific">Caenorhabditis brenneri</name>
    <name type="common">Nematode worm</name>
    <dbReference type="NCBI Taxonomy" id="135651"/>
    <lineage>
        <taxon>Eukaryota</taxon>
        <taxon>Metazoa</taxon>
        <taxon>Ecdysozoa</taxon>
        <taxon>Nematoda</taxon>
        <taxon>Chromadorea</taxon>
        <taxon>Rhabditida</taxon>
        <taxon>Rhabditina</taxon>
        <taxon>Rhabditomorpha</taxon>
        <taxon>Rhabditoidea</taxon>
        <taxon>Rhabditidae</taxon>
        <taxon>Peloderinae</taxon>
        <taxon>Caenorhabditis</taxon>
    </lineage>
</organism>
<reference evidence="3" key="1">
    <citation type="submission" date="2011-07" db="EMBL/GenBank/DDBJ databases">
        <authorList>
            <consortium name="Caenorhabditis brenneri Sequencing and Analysis Consortium"/>
            <person name="Wilson R.K."/>
        </authorList>
    </citation>
    <scope>NUCLEOTIDE SEQUENCE [LARGE SCALE GENOMIC DNA]</scope>
    <source>
        <strain evidence="3">PB2801</strain>
    </source>
</reference>
<evidence type="ECO:0008006" key="4">
    <source>
        <dbReference type="Google" id="ProtNLM"/>
    </source>
</evidence>
<feature type="chain" id="PRO_5003403104" description="DUF38 domain-containing protein" evidence="1">
    <location>
        <begin position="17"/>
        <end position="157"/>
    </location>
</feature>
<name>G0M6X2_CAEBE</name>
<proteinExistence type="predicted"/>
<evidence type="ECO:0000256" key="1">
    <source>
        <dbReference type="SAM" id="SignalP"/>
    </source>
</evidence>
<sequence>MRAVLLLLALAGAVSAAQWHRNGNNDLPNNWNVNEGKKQFAPDSLASRIMIDFTKALNSKMSEIQSLRWFENIFQGCDYLDCEFKPIDTCLKFVYTDLVEKMVYEIEWEYQSGEILQIDVYLSTADPKTNPTKWFLKIHYNTETKKITKIRNLVCKK</sequence>
<dbReference type="EMBL" id="GL379786">
    <property type="protein sequence ID" value="EGT30398.1"/>
    <property type="molecule type" value="Genomic_DNA"/>
</dbReference>
<gene>
    <name evidence="2" type="ORF">CAEBREN_17733</name>
</gene>
<dbReference type="InParanoid" id="G0M6X2"/>
<keyword evidence="1" id="KW-0732">Signal</keyword>
<evidence type="ECO:0000313" key="2">
    <source>
        <dbReference type="EMBL" id="EGT30398.1"/>
    </source>
</evidence>